<protein>
    <submittedName>
        <fullName evidence="1">Uncharacterized protein</fullName>
    </submittedName>
</protein>
<proteinExistence type="predicted"/>
<keyword evidence="2" id="KW-1185">Reference proteome</keyword>
<name>A0ABQ6N0B0_9STRA</name>
<gene>
    <name evidence="1" type="ORF">TeGR_g8770</name>
</gene>
<accession>A0ABQ6N0B0</accession>
<evidence type="ECO:0000313" key="2">
    <source>
        <dbReference type="Proteomes" id="UP001165060"/>
    </source>
</evidence>
<dbReference type="EMBL" id="BRYB01000739">
    <property type="protein sequence ID" value="GMI36595.1"/>
    <property type="molecule type" value="Genomic_DNA"/>
</dbReference>
<dbReference type="Proteomes" id="UP001165060">
    <property type="component" value="Unassembled WGS sequence"/>
</dbReference>
<reference evidence="1 2" key="1">
    <citation type="journal article" date="2023" name="Commun. Biol.">
        <title>Genome analysis of Parmales, the sister group of diatoms, reveals the evolutionary specialization of diatoms from phago-mixotrophs to photoautotrophs.</title>
        <authorList>
            <person name="Ban H."/>
            <person name="Sato S."/>
            <person name="Yoshikawa S."/>
            <person name="Yamada K."/>
            <person name="Nakamura Y."/>
            <person name="Ichinomiya M."/>
            <person name="Sato N."/>
            <person name="Blanc-Mathieu R."/>
            <person name="Endo H."/>
            <person name="Kuwata A."/>
            <person name="Ogata H."/>
        </authorList>
    </citation>
    <scope>NUCLEOTIDE SEQUENCE [LARGE SCALE GENOMIC DNA]</scope>
</reference>
<sequence length="190" mass="20305">MSPSPSLASLLASSPSLDLPCSKHAAPALLLCLPSSLASLLSRLLLLLLPAPKPRRLLLVGGYLYKFDPSTSALKGTPIPLGSVSASPSPHPLSSVPCARLRVSSPSASKTRYYSFASAEDLSLFLSTLAARKAEQIKRDMGHSRVEDPSWKRADARAGQLVSRKGRIAGMLSRREREGGDFEETVGLLR</sequence>
<comment type="caution">
    <text evidence="1">The sequence shown here is derived from an EMBL/GenBank/DDBJ whole genome shotgun (WGS) entry which is preliminary data.</text>
</comment>
<evidence type="ECO:0000313" key="1">
    <source>
        <dbReference type="EMBL" id="GMI36595.1"/>
    </source>
</evidence>
<organism evidence="1 2">
    <name type="scientific">Tetraparma gracilis</name>
    <dbReference type="NCBI Taxonomy" id="2962635"/>
    <lineage>
        <taxon>Eukaryota</taxon>
        <taxon>Sar</taxon>
        <taxon>Stramenopiles</taxon>
        <taxon>Ochrophyta</taxon>
        <taxon>Bolidophyceae</taxon>
        <taxon>Parmales</taxon>
        <taxon>Triparmaceae</taxon>
        <taxon>Tetraparma</taxon>
    </lineage>
</organism>